<dbReference type="Proteomes" id="UP000030481">
    <property type="component" value="Unassembled WGS sequence"/>
</dbReference>
<dbReference type="InterPro" id="IPR029044">
    <property type="entry name" value="Nucleotide-diphossugar_trans"/>
</dbReference>
<dbReference type="EMBL" id="JNAR01000002">
    <property type="protein sequence ID" value="KGG10498.1"/>
    <property type="molecule type" value="Genomic_DNA"/>
</dbReference>
<dbReference type="PANTHER" id="PTHR43584">
    <property type="entry name" value="NUCLEOTIDYL TRANSFERASE"/>
    <property type="match status" value="1"/>
</dbReference>
<reference evidence="5" key="1">
    <citation type="journal article" date="2014" name="Sci. Data">
        <title>Genomes of diverse isolates of the marine cyanobacterium Prochlorococcus.</title>
        <authorList>
            <person name="Biller S."/>
            <person name="Berube P."/>
            <person name="Thompson J."/>
            <person name="Kelly L."/>
            <person name="Roggensack S."/>
            <person name="Awad L."/>
            <person name="Roache-Johnson K."/>
            <person name="Ding H."/>
            <person name="Giovannoni S.J."/>
            <person name="Moore L.R."/>
            <person name="Chisholm S.W."/>
        </authorList>
    </citation>
    <scope>NUCLEOTIDE SEQUENCE [LARGE SCALE GENOMIC DNA]</scope>
</reference>
<keyword evidence="1" id="KW-0808">Transferase</keyword>
<dbReference type="SUPFAM" id="SSF53448">
    <property type="entry name" value="Nucleotide-diphospho-sugar transferases"/>
    <property type="match status" value="2"/>
</dbReference>
<accession>A0A0A2B8V7</accession>
<keyword evidence="2" id="KW-0548">Nucleotidyltransferase</keyword>
<dbReference type="InterPro" id="IPR005835">
    <property type="entry name" value="NTP_transferase_dom"/>
</dbReference>
<keyword evidence="4" id="KW-0648">Protein biosynthesis</keyword>
<dbReference type="Pfam" id="PF00483">
    <property type="entry name" value="NTP_transferase"/>
    <property type="match status" value="1"/>
</dbReference>
<dbReference type="RefSeq" id="WP_032518288.1">
    <property type="nucleotide sequence ID" value="NZ_JNAR01000002.1"/>
</dbReference>
<dbReference type="AlphaFoldDB" id="A0A0A2B8V7"/>
<evidence type="ECO:0000259" key="3">
    <source>
        <dbReference type="Pfam" id="PF00483"/>
    </source>
</evidence>
<keyword evidence="4" id="KW-0396">Initiation factor</keyword>
<protein>
    <submittedName>
        <fullName evidence="4">Nucleoside-diphosphate-sugar pyrophosphorylase involved in lipopolysaccharide biosynthesis/translation initiation factor 2B gamma/epsilon subunits (EIF-2Bgamma/eIF-2Bepsilon)-like</fullName>
    </submittedName>
</protein>
<evidence type="ECO:0000313" key="5">
    <source>
        <dbReference type="Proteomes" id="UP000030481"/>
    </source>
</evidence>
<feature type="domain" description="Nucleotidyl transferase" evidence="3">
    <location>
        <begin position="8"/>
        <end position="194"/>
    </location>
</feature>
<evidence type="ECO:0000256" key="1">
    <source>
        <dbReference type="ARBA" id="ARBA00022679"/>
    </source>
</evidence>
<dbReference type="InterPro" id="IPR050065">
    <property type="entry name" value="GlmU-like"/>
</dbReference>
<evidence type="ECO:0000256" key="2">
    <source>
        <dbReference type="ARBA" id="ARBA00022695"/>
    </source>
</evidence>
<name>A0A0A2B8V7_PROMR</name>
<evidence type="ECO:0000313" key="4">
    <source>
        <dbReference type="EMBL" id="KGG10498.1"/>
    </source>
</evidence>
<dbReference type="PANTHER" id="PTHR43584:SF8">
    <property type="entry name" value="N-ACETYLMURAMATE ALPHA-1-PHOSPHATE URIDYLYLTRANSFERASE"/>
    <property type="match status" value="1"/>
</dbReference>
<gene>
    <name evidence="4" type="ORF">EV01_0126</name>
</gene>
<dbReference type="GO" id="GO:0003743">
    <property type="term" value="F:translation initiation factor activity"/>
    <property type="evidence" value="ECO:0007669"/>
    <property type="project" value="UniProtKB-KW"/>
</dbReference>
<proteinExistence type="predicted"/>
<organism evidence="4 5">
    <name type="scientific">Prochlorococcus marinus str. MIT 9401</name>
    <dbReference type="NCBI Taxonomy" id="167551"/>
    <lineage>
        <taxon>Bacteria</taxon>
        <taxon>Bacillati</taxon>
        <taxon>Cyanobacteriota</taxon>
        <taxon>Cyanophyceae</taxon>
        <taxon>Synechococcales</taxon>
        <taxon>Prochlorococcaceae</taxon>
        <taxon>Prochlorococcus</taxon>
    </lineage>
</organism>
<dbReference type="Gene3D" id="3.90.550.10">
    <property type="entry name" value="Spore Coat Polysaccharide Biosynthesis Protein SpsA, Chain A"/>
    <property type="match status" value="2"/>
</dbReference>
<dbReference type="GO" id="GO:0016779">
    <property type="term" value="F:nucleotidyltransferase activity"/>
    <property type="evidence" value="ECO:0007669"/>
    <property type="project" value="UniProtKB-KW"/>
</dbReference>
<dbReference type="CDD" id="cd04183">
    <property type="entry name" value="GT2_BcE_like"/>
    <property type="match status" value="1"/>
</dbReference>
<comment type="caution">
    <text evidence="4">The sequence shown here is derived from an EMBL/GenBank/DDBJ whole genome shotgun (WGS) entry which is preliminary data.</text>
</comment>
<sequence length="522" mass="60567">MQLIIPMSGLGQRFQKAGYKIPKPLIEVEGKIIVEHILEMFPGVNKVIFICNKDHLRNPNFKMREKLLKLNVNAKIISIDQHKKGPIHAVLKCLSYIDLDEATIVNYCDFNCIWDYKKFIKHVKNTNCDGCVVTYTGFHPHMVGNTNYAYVKLYKDKIIDIQEKKPFTNNPMSEHASSGTYYFKSGEIMSKYFKKTVDEDLNTKGEYYVSMSYKPMINDNLNLNIFNLDKFMQWGTPEDLEEYKWFSELFKVKNNPSYTKNFKIEGNTLIPCAGLGKRFSREGYLLPKPLIKVSKKPMLIQALNYLPSTNNLQIVFRNSMKGVNSLMKEVKKYYPQSSFYLLDRETNGQAETCTYGAKSLNNDLPLTISACDNGILYNPDNFKKLLKDKSIDIIVWGCKNYPGAKRNPEMYGWIEEKNNLIKKIHVKKIYQDPKLDPIIIGTFTFKKGSFFLSSVNDLMQNGSKVNGEYYVDSSINHAIEMGYKVVYFPVDFYLCWGTPNDLKTYEYWDNCFSSWANHSYKR</sequence>